<proteinExistence type="predicted"/>
<dbReference type="WBParaSite" id="nRc.2.0.1.t08828-RA">
    <property type="protein sequence ID" value="nRc.2.0.1.t08828-RA"/>
    <property type="gene ID" value="nRc.2.0.1.g08828"/>
</dbReference>
<dbReference type="Proteomes" id="UP000887565">
    <property type="component" value="Unplaced"/>
</dbReference>
<dbReference type="AlphaFoldDB" id="A0A915I3W8"/>
<keyword evidence="1" id="KW-1185">Reference proteome</keyword>
<organism evidence="1 2">
    <name type="scientific">Romanomermis culicivorax</name>
    <name type="common">Nematode worm</name>
    <dbReference type="NCBI Taxonomy" id="13658"/>
    <lineage>
        <taxon>Eukaryota</taxon>
        <taxon>Metazoa</taxon>
        <taxon>Ecdysozoa</taxon>
        <taxon>Nematoda</taxon>
        <taxon>Enoplea</taxon>
        <taxon>Dorylaimia</taxon>
        <taxon>Mermithida</taxon>
        <taxon>Mermithoidea</taxon>
        <taxon>Mermithidae</taxon>
        <taxon>Romanomermis</taxon>
    </lineage>
</organism>
<evidence type="ECO:0000313" key="1">
    <source>
        <dbReference type="Proteomes" id="UP000887565"/>
    </source>
</evidence>
<accession>A0A915I3W8</accession>
<protein>
    <submittedName>
        <fullName evidence="2">Uncharacterized protein</fullName>
    </submittedName>
</protein>
<sequence>MIIDDPALYPTLPNVQPGPQHALRTILPNSHKHFDSQFRAKVVWLVSEKLFNHLQHHNHLDSYLLDRLDHPNFTNSSKSEFMALDIQKQLNHSLNALKWE</sequence>
<name>A0A915I3W8_ROMCU</name>
<evidence type="ECO:0000313" key="2">
    <source>
        <dbReference type="WBParaSite" id="nRc.2.0.1.t08828-RA"/>
    </source>
</evidence>
<reference evidence="2" key="1">
    <citation type="submission" date="2022-11" db="UniProtKB">
        <authorList>
            <consortium name="WormBaseParasite"/>
        </authorList>
    </citation>
    <scope>IDENTIFICATION</scope>
</reference>